<dbReference type="InterPro" id="IPR050727">
    <property type="entry name" value="GH43_arabinanases"/>
</dbReference>
<gene>
    <name evidence="2" type="ORF">SR858_21315</name>
</gene>
<sequence>MKRREMTKAIAAGLMMPFAFCQQTAQAQSRPAAAGRQLRIVPAIAPVAGTRAPAEQDMQAYLFVYFKDETHSVHFATSTDGYTFTDLNDGQPVLPGKGLGEQQGVRDPHLMRGPDNAFYMSMTDLHIYARDAGLRSTEWERPGEDYGWGNNRALILMKSYDLVNWTHALVRIDQLFPADYADVGAAWAPQTIFDAEKNQLMVYFTTRHKGGQNYLVYAYANAAYTTLETTPQQLFHYPDQTKSTIDGDITRVGNKYHLFYVAHDAPNGLRHAVSDRINTGYQFDPRKIDPETVACEAPMVWRRIGSKNYVLMYDVFGLKPNNMGFSETADFTTFKNLGRFNDAGSPMRATNFSGPKHGSVMHITAAELARLKAHFARA</sequence>
<keyword evidence="1" id="KW-0732">Signal</keyword>
<evidence type="ECO:0000313" key="2">
    <source>
        <dbReference type="EMBL" id="WQH03563.1"/>
    </source>
</evidence>
<name>A0ABZ0XVG8_9BURK</name>
<dbReference type="RefSeq" id="WP_019921529.1">
    <property type="nucleotide sequence ID" value="NZ_CP140152.1"/>
</dbReference>
<dbReference type="EMBL" id="CP140152">
    <property type="protein sequence ID" value="WQH03563.1"/>
    <property type="molecule type" value="Genomic_DNA"/>
</dbReference>
<dbReference type="Proteomes" id="UP001326110">
    <property type="component" value="Chromosome"/>
</dbReference>
<dbReference type="Gene3D" id="2.115.10.20">
    <property type="entry name" value="Glycosyl hydrolase domain, family 43"/>
    <property type="match status" value="2"/>
</dbReference>
<protein>
    <submittedName>
        <fullName evidence="2">Glycoside hydrolase family 43 protein</fullName>
    </submittedName>
</protein>
<dbReference type="GeneID" id="43163289"/>
<dbReference type="PANTHER" id="PTHR43301:SF3">
    <property type="entry name" value="ARABINAN ENDO-1,5-ALPHA-L-ARABINOSIDASE A-RELATED"/>
    <property type="match status" value="1"/>
</dbReference>
<organism evidence="2 3">
    <name type="scientific">Duganella zoogloeoides</name>
    <dbReference type="NCBI Taxonomy" id="75659"/>
    <lineage>
        <taxon>Bacteria</taxon>
        <taxon>Pseudomonadati</taxon>
        <taxon>Pseudomonadota</taxon>
        <taxon>Betaproteobacteria</taxon>
        <taxon>Burkholderiales</taxon>
        <taxon>Oxalobacteraceae</taxon>
        <taxon>Telluria group</taxon>
        <taxon>Duganella</taxon>
    </lineage>
</organism>
<dbReference type="GO" id="GO:0016787">
    <property type="term" value="F:hydrolase activity"/>
    <property type="evidence" value="ECO:0007669"/>
    <property type="project" value="UniProtKB-KW"/>
</dbReference>
<evidence type="ECO:0000256" key="1">
    <source>
        <dbReference type="SAM" id="SignalP"/>
    </source>
</evidence>
<feature type="signal peptide" evidence="1">
    <location>
        <begin position="1"/>
        <end position="27"/>
    </location>
</feature>
<dbReference type="InterPro" id="IPR023296">
    <property type="entry name" value="Glyco_hydro_beta-prop_sf"/>
</dbReference>
<keyword evidence="2" id="KW-0378">Hydrolase</keyword>
<dbReference type="SUPFAM" id="SSF75005">
    <property type="entry name" value="Arabinanase/levansucrase/invertase"/>
    <property type="match status" value="1"/>
</dbReference>
<dbReference type="PANTHER" id="PTHR43301">
    <property type="entry name" value="ARABINAN ENDO-1,5-ALPHA-L-ARABINOSIDASE"/>
    <property type="match status" value="1"/>
</dbReference>
<keyword evidence="3" id="KW-1185">Reference proteome</keyword>
<dbReference type="CDD" id="cd08983">
    <property type="entry name" value="GH43_Bt3655-like"/>
    <property type="match status" value="1"/>
</dbReference>
<reference evidence="2 3" key="1">
    <citation type="submission" date="2023-11" db="EMBL/GenBank/DDBJ databases">
        <title>MicrobeMod: A computational toolkit for identifying prokaryotic methylation and restriction-modification with nanopore sequencing.</title>
        <authorList>
            <person name="Crits-Christoph A."/>
            <person name="Kang S.C."/>
            <person name="Lee H."/>
            <person name="Ostrov N."/>
        </authorList>
    </citation>
    <scope>NUCLEOTIDE SEQUENCE [LARGE SCALE GENOMIC DNA]</scope>
    <source>
        <strain evidence="2 3">ATCC 25935</strain>
    </source>
</reference>
<proteinExistence type="predicted"/>
<evidence type="ECO:0000313" key="3">
    <source>
        <dbReference type="Proteomes" id="UP001326110"/>
    </source>
</evidence>
<accession>A0ABZ0XVG8</accession>
<feature type="chain" id="PRO_5045348558" evidence="1">
    <location>
        <begin position="28"/>
        <end position="378"/>
    </location>
</feature>